<evidence type="ECO:0000256" key="6">
    <source>
        <dbReference type="ARBA" id="ARBA00022792"/>
    </source>
</evidence>
<proteinExistence type="inferred from homology"/>
<evidence type="ECO:0000256" key="7">
    <source>
        <dbReference type="ARBA" id="ARBA00022982"/>
    </source>
</evidence>
<evidence type="ECO:0000313" key="14">
    <source>
        <dbReference type="Proteomes" id="UP000600918"/>
    </source>
</evidence>
<evidence type="ECO:0000256" key="10">
    <source>
        <dbReference type="ARBA" id="ARBA00038521"/>
    </source>
</evidence>
<comment type="subunit">
    <text evidence="11">Component of the ubiquinol-cytochrome c oxidoreductase (cytochrome b-c1 complex, complex III, CIII), a multisubunit enzyme composed of 11 subunits. The complex is composed of 3 respiratory subunits cytochrome b, cytochrome c1 and Rieske protein UQCRFS1, 2 core protein subunits UQCRC1/QCR1 and UQCRC2/QCR2, and 6 low-molecular weight protein subunits UQCRH/QCR6, UQCRB/QCR7, UQCRQ/QCR8, UQCR10/QCR9, UQCR11/QCR10 and subunit 9, the cleavage product of Rieske protein UQCRFS1. The complex exists as an obligatory dimer and forms supercomplexes (SCs) in the inner mitochondrial membrane with NADH-ubiquinone oxidoreductase (complex I, CI) and cytochrome c oxidase (complex IV, CIV), resulting in different assemblies (supercomplex SCI(1)III(2)IV(1) and megacomplex MCI(2)III(2)IV(2)).</text>
</comment>
<organism evidence="13 14">
    <name type="scientific">Vespula pensylvanica</name>
    <name type="common">Western yellow jacket</name>
    <name type="synonym">Wasp</name>
    <dbReference type="NCBI Taxonomy" id="30213"/>
    <lineage>
        <taxon>Eukaryota</taxon>
        <taxon>Metazoa</taxon>
        <taxon>Ecdysozoa</taxon>
        <taxon>Arthropoda</taxon>
        <taxon>Hexapoda</taxon>
        <taxon>Insecta</taxon>
        <taxon>Pterygota</taxon>
        <taxon>Neoptera</taxon>
        <taxon>Endopterygota</taxon>
        <taxon>Hymenoptera</taxon>
        <taxon>Apocrita</taxon>
        <taxon>Aculeata</taxon>
        <taxon>Vespoidea</taxon>
        <taxon>Vespidae</taxon>
        <taxon>Vespinae</taxon>
        <taxon>Vespula</taxon>
    </lineage>
</organism>
<dbReference type="GO" id="GO:0006122">
    <property type="term" value="P:mitochondrial electron transport, ubiquinol to cytochrome c"/>
    <property type="evidence" value="ECO:0007669"/>
    <property type="project" value="InterPro"/>
</dbReference>
<sequence length="110" mass="13386">MLISLFNKYVVTPGVQKWMYNISGFNKYGLMRDDIRSEMDPDVQEALRRLPEHVRDERNFRIVRALQLDAMKRILPKEQWTKFEEDVLYLTPLVDEVVKEREEKERWNLE</sequence>
<comment type="similarity">
    <text evidence="2 12">Belongs to the UQCRB/QCR7 family.</text>
</comment>
<evidence type="ECO:0000313" key="13">
    <source>
        <dbReference type="EMBL" id="KAF7430108.1"/>
    </source>
</evidence>
<keyword evidence="6 12" id="KW-0999">Mitochondrion inner membrane</keyword>
<comment type="subunit">
    <text evidence="10">Component of the ubiquinol-cytochrome c oxidoreductase (cytochrome b-c1 complex, complex III, CIII), a multisubunit enzyme composed of 3 respiratory subunits cytochrome b, cytochrome c1 and Rieske protein, 2 core protein subunits, and additional low-molecular weight protein subunits. The complex exists as an obligatory dimer and forms supercomplexes (SCs) in the inner mitochondrial membrane with cytochrome c oxidase (complex IV, CIV).</text>
</comment>
<comment type="subcellular location">
    <subcellularLocation>
        <location evidence="1">Mitochondrion inner membrane</location>
        <topology evidence="1">Peripheral membrane protein</topology>
        <orientation evidence="1">Matrix side</orientation>
    </subcellularLocation>
</comment>
<comment type="caution">
    <text evidence="13">The sequence shown here is derived from an EMBL/GenBank/DDBJ whole genome shotgun (WGS) entry which is preliminary data.</text>
</comment>
<dbReference type="Gene3D" id="1.10.1090.10">
    <property type="entry name" value="Cytochrome b-c1 complex subunit 7"/>
    <property type="match status" value="1"/>
</dbReference>
<evidence type="ECO:0000256" key="3">
    <source>
        <dbReference type="ARBA" id="ARBA00016323"/>
    </source>
</evidence>
<dbReference type="SUPFAM" id="SSF81524">
    <property type="entry name" value="14 kDa protein of cytochrome bc1 complex (Ubiquinol-cytochrome c reductase)"/>
    <property type="match status" value="1"/>
</dbReference>
<accession>A0A834UCP7</accession>
<evidence type="ECO:0000256" key="12">
    <source>
        <dbReference type="PIRNR" id="PIRNR000022"/>
    </source>
</evidence>
<evidence type="ECO:0000256" key="2">
    <source>
        <dbReference type="ARBA" id="ARBA00008554"/>
    </source>
</evidence>
<dbReference type="InterPro" id="IPR036544">
    <property type="entry name" value="QCR7_sf"/>
</dbReference>
<dbReference type="PANTHER" id="PTHR12022">
    <property type="entry name" value="UBIQUINOL-CYTOCHROME C REDUCTASE COMPLEX 14 KD PROTEIN"/>
    <property type="match status" value="1"/>
</dbReference>
<dbReference type="EMBL" id="JACSDY010000004">
    <property type="protein sequence ID" value="KAF7430108.1"/>
    <property type="molecule type" value="Genomic_DNA"/>
</dbReference>
<keyword evidence="7 12" id="KW-0249">Electron transport</keyword>
<evidence type="ECO:0000256" key="8">
    <source>
        <dbReference type="ARBA" id="ARBA00023128"/>
    </source>
</evidence>
<dbReference type="Pfam" id="PF02271">
    <property type="entry name" value="UCR_14kD"/>
    <property type="match status" value="1"/>
</dbReference>
<dbReference type="InterPro" id="IPR003197">
    <property type="entry name" value="QCR7"/>
</dbReference>
<evidence type="ECO:0000256" key="9">
    <source>
        <dbReference type="ARBA" id="ARBA00023136"/>
    </source>
</evidence>
<dbReference type="PIRSF" id="PIRSF000022">
    <property type="entry name" value="Bc1_14K"/>
    <property type="match status" value="1"/>
</dbReference>
<keyword evidence="5 12" id="KW-0679">Respiratory chain</keyword>
<dbReference type="GO" id="GO:0005743">
    <property type="term" value="C:mitochondrial inner membrane"/>
    <property type="evidence" value="ECO:0007669"/>
    <property type="project" value="UniProtKB-SubCell"/>
</dbReference>
<dbReference type="PANTHER" id="PTHR12022:SF0">
    <property type="entry name" value="CYTOCHROME B-C1 COMPLEX SUBUNIT 7"/>
    <property type="match status" value="1"/>
</dbReference>
<dbReference type="FunFam" id="1.10.1090.10:FF:000001">
    <property type="entry name" value="Cytochrome b-c1 complex subunit 7"/>
    <property type="match status" value="1"/>
</dbReference>
<dbReference type="OrthoDB" id="425749at2759"/>
<reference evidence="13" key="1">
    <citation type="journal article" date="2020" name="G3 (Bethesda)">
        <title>High-Quality Assemblies for Three Invasive Social Wasps from the &lt;i&gt;Vespula&lt;/i&gt; Genus.</title>
        <authorList>
            <person name="Harrop T.W.R."/>
            <person name="Guhlin J."/>
            <person name="McLaughlin G.M."/>
            <person name="Permina E."/>
            <person name="Stockwell P."/>
            <person name="Gilligan J."/>
            <person name="Le Lec M.F."/>
            <person name="Gruber M.A.M."/>
            <person name="Quinn O."/>
            <person name="Lovegrove M."/>
            <person name="Duncan E.J."/>
            <person name="Remnant E.J."/>
            <person name="Van Eeckhoven J."/>
            <person name="Graham B."/>
            <person name="Knapp R.A."/>
            <person name="Langford K.W."/>
            <person name="Kronenberg Z."/>
            <person name="Press M.O."/>
            <person name="Eacker S.M."/>
            <person name="Wilson-Rankin E.E."/>
            <person name="Purcell J."/>
            <person name="Lester P.J."/>
            <person name="Dearden P.K."/>
        </authorList>
    </citation>
    <scope>NUCLEOTIDE SEQUENCE</scope>
    <source>
        <strain evidence="13">Volc-1</strain>
    </source>
</reference>
<comment type="function">
    <text evidence="12">Component of the ubiquinol-cytochrome c oxidoreductase, a multisubunit transmembrane complex that is part of the mitochondrial electron transport chain which drives oxidative phosphorylation.</text>
</comment>
<evidence type="ECO:0000256" key="11">
    <source>
        <dbReference type="ARBA" id="ARBA00046393"/>
    </source>
</evidence>
<keyword evidence="14" id="KW-1185">Reference proteome</keyword>
<dbReference type="AlphaFoldDB" id="A0A834UCP7"/>
<evidence type="ECO:0000256" key="4">
    <source>
        <dbReference type="ARBA" id="ARBA00022448"/>
    </source>
</evidence>
<evidence type="ECO:0000256" key="1">
    <source>
        <dbReference type="ARBA" id="ARBA00004443"/>
    </source>
</evidence>
<protein>
    <recommendedName>
        <fullName evidence="3 12">Cytochrome b-c1 complex subunit 7</fullName>
    </recommendedName>
</protein>
<name>A0A834UCP7_VESPE</name>
<keyword evidence="4 12" id="KW-0813">Transport</keyword>
<dbReference type="GO" id="GO:0045275">
    <property type="term" value="C:respiratory chain complex III"/>
    <property type="evidence" value="ECO:0007669"/>
    <property type="project" value="InterPro"/>
</dbReference>
<gene>
    <name evidence="13" type="ORF">H0235_006506</name>
</gene>
<dbReference type="Proteomes" id="UP000600918">
    <property type="component" value="Unassembled WGS sequence"/>
</dbReference>
<keyword evidence="8 12" id="KW-0496">Mitochondrion</keyword>
<keyword evidence="9 12" id="KW-0472">Membrane</keyword>
<evidence type="ECO:0000256" key="5">
    <source>
        <dbReference type="ARBA" id="ARBA00022660"/>
    </source>
</evidence>